<accession>A0ABU2CLX1</accession>
<sequence length="683" mass="71919">METTRTWLLPGVVAATQLFTLLLAPSVGLPAPGLASLIGVLTAAAIEFVALGRRRSEPVQALVGTLVAALIGSLTGPDHFLDIGALIALYSVAVRRGTRVTLVWTALAVVCEWARETGGLQGAPVVSFVFGYAITAVLYVACSGLGQARRWWLAEREVAARRLGVAQDDRHRVAHSERHRLARELHDVSAHHLTSVVITADAASRLRHERPELVAEALSLAERSGQEALGTLHRLVALMGEGERPDPRPMTGRIQDVVAAFSRLGRPIVMDLPPDLAGPAAEAVFGIVREALTNALRYATGAAVWLRVRRTDGALELTVHNDAPRGVGRSPAAGLGSGRGIEGMRERAAAVGGRLSAGPDATGGWTVTALLPDTAGPSGHAAPARRRDLVAEQRLTDGALFVVAAGLPLVTLLAAAEDGSTPVGPAFGVTMVVLSVLHALPLVWRRRAPWPVLWAVAATAWLWPLARDAGLLPSVWTAYLHFAALAEVFAVYALAVYGRGVRTWPAILVAACGLAGALAATGAVDGSLSGEDASVAAVSEAVVALTIMGGVVLALVWVVGLAVRRRRLRVVLREEEEITGSEQEAADAVASERRRIATGLQEAVLHRTAAVPELAGRGELEAVAAAARSALEAMRELLHRLRETAPEDGQPRRPGDPDRADTLRVSDPTEFRGELSGGVREKG</sequence>
<dbReference type="PANTHER" id="PTHR24421">
    <property type="entry name" value="NITRATE/NITRITE SENSOR PROTEIN NARX-RELATED"/>
    <property type="match status" value="1"/>
</dbReference>
<feature type="transmembrane region" description="Helical" evidence="10">
    <location>
        <begin position="33"/>
        <end position="52"/>
    </location>
</feature>
<feature type="transmembrane region" description="Helical" evidence="10">
    <location>
        <begin position="504"/>
        <end position="521"/>
    </location>
</feature>
<evidence type="ECO:0000256" key="9">
    <source>
        <dbReference type="SAM" id="MobiDB-lite"/>
    </source>
</evidence>
<dbReference type="CDD" id="cd16917">
    <property type="entry name" value="HATPase_UhpB-NarQ-NarX-like"/>
    <property type="match status" value="1"/>
</dbReference>
<dbReference type="InterPro" id="IPR011712">
    <property type="entry name" value="Sig_transdc_His_kin_sub3_dim/P"/>
</dbReference>
<keyword evidence="10" id="KW-0812">Transmembrane</keyword>
<feature type="transmembrane region" description="Helical" evidence="10">
    <location>
        <begin position="125"/>
        <end position="146"/>
    </location>
</feature>
<dbReference type="Gene3D" id="3.30.565.10">
    <property type="entry name" value="Histidine kinase-like ATPase, C-terminal domain"/>
    <property type="match status" value="1"/>
</dbReference>
<keyword evidence="10" id="KW-1133">Transmembrane helix</keyword>
<dbReference type="Pfam" id="PF07730">
    <property type="entry name" value="HisKA_3"/>
    <property type="match status" value="1"/>
</dbReference>
<dbReference type="InterPro" id="IPR050482">
    <property type="entry name" value="Sensor_HK_TwoCompSys"/>
</dbReference>
<feature type="region of interest" description="Disordered" evidence="9">
    <location>
        <begin position="641"/>
        <end position="683"/>
    </location>
</feature>
<feature type="transmembrane region" description="Helical" evidence="10">
    <location>
        <begin position="450"/>
        <end position="466"/>
    </location>
</feature>
<dbReference type="EMBL" id="JAVDYE010000001">
    <property type="protein sequence ID" value="MDR7382335.1"/>
    <property type="molecule type" value="Genomic_DNA"/>
</dbReference>
<evidence type="ECO:0000256" key="4">
    <source>
        <dbReference type="ARBA" id="ARBA00022679"/>
    </source>
</evidence>
<keyword evidence="4" id="KW-0808">Transferase</keyword>
<dbReference type="SUPFAM" id="SSF55874">
    <property type="entry name" value="ATPase domain of HSP90 chaperone/DNA topoisomerase II/histidine kinase"/>
    <property type="match status" value="1"/>
</dbReference>
<proteinExistence type="predicted"/>
<gene>
    <name evidence="14" type="ORF">J2S48_001850</name>
</gene>
<feature type="transmembrane region" description="Helical" evidence="10">
    <location>
        <begin position="478"/>
        <end position="497"/>
    </location>
</feature>
<feature type="domain" description="DUF7134" evidence="13">
    <location>
        <begin position="396"/>
        <end position="567"/>
    </location>
</feature>
<dbReference type="Gene3D" id="1.20.5.1930">
    <property type="match status" value="1"/>
</dbReference>
<dbReference type="InterPro" id="IPR055558">
    <property type="entry name" value="DUF7134"/>
</dbReference>
<dbReference type="Proteomes" id="UP001183585">
    <property type="component" value="Unassembled WGS sequence"/>
</dbReference>
<dbReference type="EC" id="2.7.13.3" evidence="2"/>
<feature type="transmembrane region" description="Helical" evidence="10">
    <location>
        <begin position="541"/>
        <end position="563"/>
    </location>
</feature>
<keyword evidence="10" id="KW-0472">Membrane</keyword>
<evidence type="ECO:0000313" key="15">
    <source>
        <dbReference type="Proteomes" id="UP001183585"/>
    </source>
</evidence>
<evidence type="ECO:0000256" key="7">
    <source>
        <dbReference type="ARBA" id="ARBA00022840"/>
    </source>
</evidence>
<evidence type="ECO:0000256" key="3">
    <source>
        <dbReference type="ARBA" id="ARBA00022553"/>
    </source>
</evidence>
<organism evidence="14 15">
    <name type="scientific">Promicromonospora iranensis</name>
    <dbReference type="NCBI Taxonomy" id="1105144"/>
    <lineage>
        <taxon>Bacteria</taxon>
        <taxon>Bacillati</taxon>
        <taxon>Actinomycetota</taxon>
        <taxon>Actinomycetes</taxon>
        <taxon>Micrococcales</taxon>
        <taxon>Promicromonosporaceae</taxon>
        <taxon>Promicromonospora</taxon>
    </lineage>
</organism>
<dbReference type="GO" id="GO:0016301">
    <property type="term" value="F:kinase activity"/>
    <property type="evidence" value="ECO:0007669"/>
    <property type="project" value="UniProtKB-KW"/>
</dbReference>
<dbReference type="InterPro" id="IPR003594">
    <property type="entry name" value="HATPase_dom"/>
</dbReference>
<keyword evidence="15" id="KW-1185">Reference proteome</keyword>
<evidence type="ECO:0000259" key="12">
    <source>
        <dbReference type="Pfam" id="PF07730"/>
    </source>
</evidence>
<name>A0ABU2CLX1_9MICO</name>
<feature type="transmembrane region" description="Helical" evidence="10">
    <location>
        <begin position="395"/>
        <end position="416"/>
    </location>
</feature>
<evidence type="ECO:0000259" key="11">
    <source>
        <dbReference type="Pfam" id="PF02518"/>
    </source>
</evidence>
<evidence type="ECO:0000256" key="10">
    <source>
        <dbReference type="SAM" id="Phobius"/>
    </source>
</evidence>
<evidence type="ECO:0000256" key="1">
    <source>
        <dbReference type="ARBA" id="ARBA00000085"/>
    </source>
</evidence>
<feature type="domain" description="Histidine kinase/HSP90-like ATPase" evidence="11">
    <location>
        <begin position="284"/>
        <end position="373"/>
    </location>
</feature>
<evidence type="ECO:0000259" key="13">
    <source>
        <dbReference type="Pfam" id="PF23539"/>
    </source>
</evidence>
<keyword evidence="7" id="KW-0067">ATP-binding</keyword>
<evidence type="ECO:0000256" key="6">
    <source>
        <dbReference type="ARBA" id="ARBA00022777"/>
    </source>
</evidence>
<dbReference type="RefSeq" id="WP_274993387.1">
    <property type="nucleotide sequence ID" value="NZ_JAJQQP010000004.1"/>
</dbReference>
<evidence type="ECO:0000256" key="8">
    <source>
        <dbReference type="ARBA" id="ARBA00023012"/>
    </source>
</evidence>
<keyword evidence="6 14" id="KW-0418">Kinase</keyword>
<evidence type="ECO:0000313" key="14">
    <source>
        <dbReference type="EMBL" id="MDR7382335.1"/>
    </source>
</evidence>
<comment type="caution">
    <text evidence="14">The sequence shown here is derived from an EMBL/GenBank/DDBJ whole genome shotgun (WGS) entry which is preliminary data.</text>
</comment>
<feature type="transmembrane region" description="Helical" evidence="10">
    <location>
        <begin position="422"/>
        <end position="443"/>
    </location>
</feature>
<reference evidence="14 15" key="1">
    <citation type="submission" date="2023-07" db="EMBL/GenBank/DDBJ databases">
        <title>Sequencing the genomes of 1000 actinobacteria strains.</title>
        <authorList>
            <person name="Klenk H.-P."/>
        </authorList>
    </citation>
    <scope>NUCLEOTIDE SEQUENCE [LARGE SCALE GENOMIC DNA]</scope>
    <source>
        <strain evidence="14 15">DSM 45554</strain>
    </source>
</reference>
<evidence type="ECO:0000256" key="5">
    <source>
        <dbReference type="ARBA" id="ARBA00022741"/>
    </source>
</evidence>
<evidence type="ECO:0000256" key="2">
    <source>
        <dbReference type="ARBA" id="ARBA00012438"/>
    </source>
</evidence>
<feature type="domain" description="Signal transduction histidine kinase subgroup 3 dimerisation and phosphoacceptor" evidence="12">
    <location>
        <begin position="177"/>
        <end position="239"/>
    </location>
</feature>
<dbReference type="Pfam" id="PF23539">
    <property type="entry name" value="DUF7134"/>
    <property type="match status" value="1"/>
</dbReference>
<protein>
    <recommendedName>
        <fullName evidence="2">histidine kinase</fullName>
        <ecNumber evidence="2">2.7.13.3</ecNumber>
    </recommendedName>
</protein>
<keyword evidence="5" id="KW-0547">Nucleotide-binding</keyword>
<keyword evidence="8" id="KW-0902">Two-component regulatory system</keyword>
<dbReference type="InterPro" id="IPR036890">
    <property type="entry name" value="HATPase_C_sf"/>
</dbReference>
<feature type="transmembrane region" description="Helical" evidence="10">
    <location>
        <begin position="7"/>
        <end position="27"/>
    </location>
</feature>
<keyword evidence="3" id="KW-0597">Phosphoprotein</keyword>
<comment type="catalytic activity">
    <reaction evidence="1">
        <text>ATP + protein L-histidine = ADP + protein N-phospho-L-histidine.</text>
        <dbReference type="EC" id="2.7.13.3"/>
    </reaction>
</comment>
<dbReference type="PANTHER" id="PTHR24421:SF10">
    <property type="entry name" value="NITRATE_NITRITE SENSOR PROTEIN NARQ"/>
    <property type="match status" value="1"/>
</dbReference>
<feature type="transmembrane region" description="Helical" evidence="10">
    <location>
        <begin position="59"/>
        <end position="76"/>
    </location>
</feature>
<dbReference type="Pfam" id="PF02518">
    <property type="entry name" value="HATPase_c"/>
    <property type="match status" value="1"/>
</dbReference>